<dbReference type="AlphaFoldDB" id="A0A1X9YWL6"/>
<evidence type="ECO:0000256" key="1">
    <source>
        <dbReference type="SAM" id="MobiDB-lite"/>
    </source>
</evidence>
<gene>
    <name evidence="3" type="ORF">CA264_18350</name>
</gene>
<feature type="signal peptide" evidence="2">
    <location>
        <begin position="1"/>
        <end position="19"/>
    </location>
</feature>
<keyword evidence="4" id="KW-1185">Reference proteome</keyword>
<reference evidence="4" key="1">
    <citation type="submission" date="2017-05" db="EMBL/GenBank/DDBJ databases">
        <authorList>
            <person name="Ray J."/>
            <person name="Price M."/>
            <person name="Deutschbauer A."/>
        </authorList>
    </citation>
    <scope>NUCLEOTIDE SEQUENCE [LARGE SCALE GENOMIC DNA]</scope>
    <source>
        <strain evidence="4">DSM 19842</strain>
    </source>
</reference>
<dbReference type="KEGG" id="pact:CA264_18350"/>
<name>A0A1X9YWL6_9BACT</name>
<sequence>MCGFGLLLFFLLGTLPGYAQVSHETSAKHEQELRQSLKEASQLKTTYKDTHLNTDAYTFKKGAAGRRRVHKDNRDEYQFNMSGEPVKKRRLFKKKRQHKQRDRRKRDN</sequence>
<proteinExistence type="predicted"/>
<evidence type="ECO:0000313" key="3">
    <source>
        <dbReference type="EMBL" id="ARS37232.1"/>
    </source>
</evidence>
<evidence type="ECO:0000313" key="4">
    <source>
        <dbReference type="Proteomes" id="UP000266292"/>
    </source>
</evidence>
<keyword evidence="2" id="KW-0732">Signal</keyword>
<protein>
    <submittedName>
        <fullName evidence="3">Uncharacterized protein</fullName>
    </submittedName>
</protein>
<accession>A0A1X9YWL6</accession>
<dbReference type="Proteomes" id="UP000266292">
    <property type="component" value="Chromosome"/>
</dbReference>
<dbReference type="STRING" id="709015.GCA_000472485_03706"/>
<organism evidence="3 4">
    <name type="scientific">Pontibacter actiniarum</name>
    <dbReference type="NCBI Taxonomy" id="323450"/>
    <lineage>
        <taxon>Bacteria</taxon>
        <taxon>Pseudomonadati</taxon>
        <taxon>Bacteroidota</taxon>
        <taxon>Cytophagia</taxon>
        <taxon>Cytophagales</taxon>
        <taxon>Hymenobacteraceae</taxon>
        <taxon>Pontibacter</taxon>
    </lineage>
</organism>
<feature type="compositionally biased region" description="Basic residues" evidence="1">
    <location>
        <begin position="87"/>
        <end position="108"/>
    </location>
</feature>
<feature type="chain" id="PRO_5011005847" evidence="2">
    <location>
        <begin position="20"/>
        <end position="108"/>
    </location>
</feature>
<dbReference type="EMBL" id="CP021235">
    <property type="protein sequence ID" value="ARS37232.1"/>
    <property type="molecule type" value="Genomic_DNA"/>
</dbReference>
<dbReference type="OrthoDB" id="894118at2"/>
<evidence type="ECO:0000256" key="2">
    <source>
        <dbReference type="SAM" id="SignalP"/>
    </source>
</evidence>
<feature type="region of interest" description="Disordered" evidence="1">
    <location>
        <begin position="63"/>
        <end position="108"/>
    </location>
</feature>